<dbReference type="Gene3D" id="3.40.50.1820">
    <property type="entry name" value="alpha/beta hydrolase"/>
    <property type="match status" value="4"/>
</dbReference>
<dbReference type="InterPro" id="IPR050654">
    <property type="entry name" value="AChE-related_enzymes"/>
</dbReference>
<dbReference type="PANTHER" id="PTHR43918">
    <property type="entry name" value="ACETYLCHOLINESTERASE"/>
    <property type="match status" value="1"/>
</dbReference>
<dbReference type="GO" id="GO:0005615">
    <property type="term" value="C:extracellular space"/>
    <property type="evidence" value="ECO:0007669"/>
    <property type="project" value="TreeGrafter"/>
</dbReference>
<accession>A0A7R9QMH6</accession>
<dbReference type="EMBL" id="CAJPVJ010004052">
    <property type="protein sequence ID" value="CAG2168238.1"/>
    <property type="molecule type" value="Genomic_DNA"/>
</dbReference>
<evidence type="ECO:0000313" key="7">
    <source>
        <dbReference type="Proteomes" id="UP000728032"/>
    </source>
</evidence>
<comment type="similarity">
    <text evidence="1">Belongs to the type-B carboxylesterase/lipase family.</text>
</comment>
<dbReference type="OrthoDB" id="6505985at2759"/>
<sequence length="1383" mass="156254">MISKCCLISLCYIVYTINYSFVESTNHLENNSYVDVNTSSGIVRGQTIQVLNHTINEFLGIPFAEPPVGDLRFAKPKPIGKPLKGIINATVPKNSCMQTLIPFYTSDLNIDEDCLVLNIWAPPVRDTEGINVDKQLKPVMVWLHGGAFMIGSIFILPDYNGSVLATHDIVYVSTNYRVGAFGFLYSGDESAPGNMGLYDQQLALQWSAGSWSVSAHILSPLSKGLFRRGIMESGAHLFSRRRPLITKCEAISYAKQLAEYFNCTDDKWVQCLRGIDATLIQDYQIENNSTYHTNMIMGTDILPYSAQVAFKQQEFNKDIELIAGVATLEGSLLAYVDFPILRVINVTKQDFEDLVQQNEPIFHALNVKNMTEYYLRDIDDTNSSAIRHSFFSFYGNVLITCPTYLFAKLFAQNTAKENNVFFYEWNYGTYRISVDNSVTHGADLRYVFGLPLIHTTHLEIKSYVDVNTSSGIVRGQTIQVLNQTINEFLGIPFAEPPVGDLRLGAFGFMYSGDESSPGNMGLYDQQLALQWVKQNIYKFGGDPNMVTIFGESAGSWSVSAHILSPLSKGLFRRAIMESAAQLSSRQRPIVTKTEAISYAKQLANHFNCTNDKWVQCLRGIDATLIQDYHIQTNNTYYINTIIGTDILPYAAQVAFEKKEFNKDIELIAGVTELEGSALAYFQYPILQTDNVTKQDFNDLVQQNEPTFHTLNVKNITDYYLRDIDDTNSSAIRHQFFSFYGDVLITCPTYLFAKLFAQNTDKENNVFFYEWTYGSSDMAIDKIMGVTHGADLRYVFGLPLTQHNVNYTKVDKEFTEYSMRLWTDFAKTGTTHLEINSYVDVNTSSGIVRGQTIQVLNQTINEFLGIPFAEPPVGDLRFTKPKAIEKPIKDIIDATVPKNSCMQPLNPLYQYNGNNSEDCLVLNIWSPPVSDIEVVDKPLKPVMVWIYGGAFVIGSIFQFPNYNGSVLATHDIVFVSINYRLGAFGFLYSGDESSPGNMGLYDQQLALQWVKQNIHKFGGDPNTVTIFGESAGSWSVSAHILSPLSKGLFRRAIMESAAQLFSRQRPMITKTEAISDAKQLANHFNCTDDKWIQCLRGIDATLIQDYHIQTNNTYHINAITGTDILPYSAQVAFEKKEFNRDIELIAGATELEGSGLAIWVFPILITKNVTKQDFNDLVQQNEPTFHTLNVKNITDYYLRDIDDTNSSAIRHQFFSFYGDVLITCPTYLFAKLFAQNTAQENNVFFYEWTYKSSDTPIDQLLGVTHGAELPYVFGLPLTQHDKNYTKVDKEFTEYSMRLWTDFAKTGKPDSLDKWPHLMDKTKMSIKNMDPLDDTIFKISEMDLISIDTNSPIRAKSHSNVIIRIASEDLPERYISFNTNPSIRE</sequence>
<evidence type="ECO:0000256" key="3">
    <source>
        <dbReference type="ARBA" id="ARBA00022801"/>
    </source>
</evidence>
<dbReference type="GO" id="GO:0003990">
    <property type="term" value="F:acetylcholinesterase activity"/>
    <property type="evidence" value="ECO:0007669"/>
    <property type="project" value="TreeGrafter"/>
</dbReference>
<dbReference type="InterPro" id="IPR029058">
    <property type="entry name" value="AB_hydrolase_fold"/>
</dbReference>
<dbReference type="PROSITE" id="PS00122">
    <property type="entry name" value="CARBOXYLESTERASE_B_1"/>
    <property type="match status" value="2"/>
</dbReference>
<organism evidence="6">
    <name type="scientific">Oppiella nova</name>
    <dbReference type="NCBI Taxonomy" id="334625"/>
    <lineage>
        <taxon>Eukaryota</taxon>
        <taxon>Metazoa</taxon>
        <taxon>Ecdysozoa</taxon>
        <taxon>Arthropoda</taxon>
        <taxon>Chelicerata</taxon>
        <taxon>Arachnida</taxon>
        <taxon>Acari</taxon>
        <taxon>Acariformes</taxon>
        <taxon>Sarcoptiformes</taxon>
        <taxon>Oribatida</taxon>
        <taxon>Brachypylina</taxon>
        <taxon>Oppioidea</taxon>
        <taxon>Oppiidae</taxon>
        <taxon>Oppiella</taxon>
    </lineage>
</organism>
<keyword evidence="7" id="KW-1185">Reference proteome</keyword>
<dbReference type="PANTHER" id="PTHR43918:SF4">
    <property type="entry name" value="CARBOXYLIC ESTER HYDROLASE"/>
    <property type="match status" value="1"/>
</dbReference>
<evidence type="ECO:0000256" key="2">
    <source>
        <dbReference type="ARBA" id="ARBA00022487"/>
    </source>
</evidence>
<dbReference type="InterPro" id="IPR002018">
    <property type="entry name" value="CarbesteraseB"/>
</dbReference>
<gene>
    <name evidence="6" type="ORF">ONB1V03_LOCUS7729</name>
</gene>
<proteinExistence type="inferred from homology"/>
<evidence type="ECO:0000256" key="1">
    <source>
        <dbReference type="ARBA" id="ARBA00005964"/>
    </source>
</evidence>
<feature type="domain" description="Carboxylesterase type B" evidence="5">
    <location>
        <begin position="502"/>
        <end position="830"/>
    </location>
</feature>
<reference evidence="6" key="1">
    <citation type="submission" date="2020-11" db="EMBL/GenBank/DDBJ databases">
        <authorList>
            <person name="Tran Van P."/>
        </authorList>
    </citation>
    <scope>NUCLEOTIDE SEQUENCE</scope>
</reference>
<keyword evidence="4" id="KW-0325">Glycoprotein</keyword>
<evidence type="ECO:0000259" key="5">
    <source>
        <dbReference type="Pfam" id="PF00135"/>
    </source>
</evidence>
<protein>
    <recommendedName>
        <fullName evidence="5">Carboxylesterase type B domain-containing protein</fullName>
    </recommendedName>
</protein>
<dbReference type="InterPro" id="IPR019826">
    <property type="entry name" value="Carboxylesterase_B_AS"/>
</dbReference>
<feature type="domain" description="Carboxylesterase type B" evidence="5">
    <location>
        <begin position="207"/>
        <end position="457"/>
    </location>
</feature>
<dbReference type="Pfam" id="PF00135">
    <property type="entry name" value="COesterase"/>
    <property type="match status" value="4"/>
</dbReference>
<evidence type="ECO:0000313" key="6">
    <source>
        <dbReference type="EMBL" id="CAD7650284.1"/>
    </source>
</evidence>
<name>A0A7R9QMH6_9ACAR</name>
<keyword evidence="2" id="KW-0719">Serine esterase</keyword>
<dbReference type="GO" id="GO:0005886">
    <property type="term" value="C:plasma membrane"/>
    <property type="evidence" value="ECO:0007669"/>
    <property type="project" value="TreeGrafter"/>
</dbReference>
<evidence type="ECO:0000256" key="4">
    <source>
        <dbReference type="ARBA" id="ARBA00023180"/>
    </source>
</evidence>
<dbReference type="SUPFAM" id="SSF53474">
    <property type="entry name" value="alpha/beta-Hydrolases"/>
    <property type="match status" value="3"/>
</dbReference>
<dbReference type="EMBL" id="OC918877">
    <property type="protein sequence ID" value="CAD7650284.1"/>
    <property type="molecule type" value="Genomic_DNA"/>
</dbReference>
<dbReference type="GO" id="GO:0019695">
    <property type="term" value="P:choline metabolic process"/>
    <property type="evidence" value="ECO:0007669"/>
    <property type="project" value="TreeGrafter"/>
</dbReference>
<keyword evidence="3" id="KW-0378">Hydrolase</keyword>
<dbReference type="GO" id="GO:0006581">
    <property type="term" value="P:acetylcholine catabolic process"/>
    <property type="evidence" value="ECO:0007669"/>
    <property type="project" value="TreeGrafter"/>
</dbReference>
<dbReference type="Proteomes" id="UP000728032">
    <property type="component" value="Unassembled WGS sequence"/>
</dbReference>
<feature type="domain" description="Carboxylesterase type B" evidence="5">
    <location>
        <begin position="840"/>
        <end position="1321"/>
    </location>
</feature>
<feature type="domain" description="Carboxylesterase type B" evidence="5">
    <location>
        <begin position="36"/>
        <end position="206"/>
    </location>
</feature>